<proteinExistence type="predicted"/>
<gene>
    <name evidence="2" type="ORF">H7J73_06045</name>
</gene>
<evidence type="ECO:0000313" key="3">
    <source>
        <dbReference type="Proteomes" id="UP001526201"/>
    </source>
</evidence>
<dbReference type="InterPro" id="IPR037401">
    <property type="entry name" value="SnoaL-like"/>
</dbReference>
<dbReference type="SUPFAM" id="SSF54427">
    <property type="entry name" value="NTF2-like"/>
    <property type="match status" value="1"/>
</dbReference>
<dbReference type="EMBL" id="JACKTY010000016">
    <property type="protein sequence ID" value="MCV7225591.1"/>
    <property type="molecule type" value="Genomic_DNA"/>
</dbReference>
<dbReference type="Pfam" id="PF12680">
    <property type="entry name" value="SnoaL_2"/>
    <property type="match status" value="1"/>
</dbReference>
<name>A0ABT3C819_9MYCO</name>
<evidence type="ECO:0000259" key="1">
    <source>
        <dbReference type="Pfam" id="PF12680"/>
    </source>
</evidence>
<comment type="caution">
    <text evidence="2">The sequence shown here is derived from an EMBL/GenBank/DDBJ whole genome shotgun (WGS) entry which is preliminary data.</text>
</comment>
<protein>
    <submittedName>
        <fullName evidence="2">Nuclear transport factor 2 family protein</fullName>
    </submittedName>
</protein>
<organism evidence="2 3">
    <name type="scientific">Mycolicibacterium komossense</name>
    <dbReference type="NCBI Taxonomy" id="1779"/>
    <lineage>
        <taxon>Bacteria</taxon>
        <taxon>Bacillati</taxon>
        <taxon>Actinomycetota</taxon>
        <taxon>Actinomycetes</taxon>
        <taxon>Mycobacteriales</taxon>
        <taxon>Mycobacteriaceae</taxon>
        <taxon>Mycolicibacterium</taxon>
    </lineage>
</organism>
<reference evidence="2 3" key="1">
    <citation type="journal article" date="2022" name="BMC Genomics">
        <title>Comparative genome analysis of mycobacteria focusing on tRNA and non-coding RNA.</title>
        <authorList>
            <person name="Behra P.R.K."/>
            <person name="Pettersson B.M.F."/>
            <person name="Ramesh M."/>
            <person name="Das S."/>
            <person name="Dasgupta S."/>
            <person name="Kirsebom L.A."/>
        </authorList>
    </citation>
    <scope>NUCLEOTIDE SEQUENCE [LARGE SCALE GENOMIC DNA]</scope>
    <source>
        <strain evidence="2 3">DSM 44078</strain>
    </source>
</reference>
<evidence type="ECO:0000313" key="2">
    <source>
        <dbReference type="EMBL" id="MCV7225591.1"/>
    </source>
</evidence>
<sequence length="262" mass="27804">MTQNDREILAAAERSLQAAGRGDRSGWVGLFTPDGRVEDPVGSRPHIGPDQISAFFDTFIGPRQLSYRSTADIVSGSTVLRDLTLDVRMGSAVVMAIPAFLRYSVRESGGELKIAELQAYWELPPMILQFGRHGLRAAAPGLALARALLANQGPGGAIGFVRGLRRVGTSARRTLDGLLGAVAGGDEVTTRRLLGSAAVILGDASPIGLEQLTGRLRGAHFAKYIAAGPAIAVSVVNGDERGVLIADFTRDRSISRLRYFAP</sequence>
<feature type="domain" description="SnoaL-like" evidence="1">
    <location>
        <begin position="13"/>
        <end position="98"/>
    </location>
</feature>
<dbReference type="Gene3D" id="3.10.450.50">
    <property type="match status" value="1"/>
</dbReference>
<dbReference type="Proteomes" id="UP001526201">
    <property type="component" value="Unassembled WGS sequence"/>
</dbReference>
<dbReference type="InterPro" id="IPR032710">
    <property type="entry name" value="NTF2-like_dom_sf"/>
</dbReference>
<accession>A0ABT3C819</accession>
<keyword evidence="3" id="KW-1185">Reference proteome</keyword>
<dbReference type="RefSeq" id="WP_264066378.1">
    <property type="nucleotide sequence ID" value="NZ_JACKTY010000016.1"/>
</dbReference>